<evidence type="ECO:0000256" key="3">
    <source>
        <dbReference type="ARBA" id="ARBA00022630"/>
    </source>
</evidence>
<evidence type="ECO:0000256" key="5">
    <source>
        <dbReference type="ARBA" id="ARBA00023002"/>
    </source>
</evidence>
<evidence type="ECO:0000256" key="1">
    <source>
        <dbReference type="ARBA" id="ARBA00005272"/>
    </source>
</evidence>
<protein>
    <recommendedName>
        <fullName evidence="2">NADH:ubiquinone reductase (non-electrogenic)</fullName>
        <ecNumber evidence="2">1.6.5.9</ecNumber>
    </recommendedName>
</protein>
<keyword evidence="10" id="KW-1185">Reference proteome</keyword>
<sequence length="391" mass="42833">MNEWKCVIVGGGHAGLHAAKTVWQSGTADRPVRVTVIDKQPYHVRKVLLFRPAVGDEPIAVPWEAILPDGVRYVRGEAVSVESEAKRLLYRDAEGNERWMEYDALIWAAGSVVNRPNPGQGGIALTDPEAAASIRERWCENVRKAALETDPAERGRLLTVAVAGAGISGIETSAELAHRMRQEAESLGLSPDAVRIYLLNAQDRLFSEGPAKVAHKLERLLAECGVTVLHRKKALREHAGQLMLEDGRTMPVGLCVWTLGLSPNPMLSRIGLPLTPQGQIAVDSCYRVPGMPFVYGIGDCAHIVDPISGRADRMTCKEGIAQASRLGKIVQADREGRPAPSHKGVFDFFCIGLGPNRGLTWTRKWGLDFVITGKLAWSIKTFVWDRASMLR</sequence>
<evidence type="ECO:0000313" key="10">
    <source>
        <dbReference type="Proteomes" id="UP000247476"/>
    </source>
</evidence>
<comment type="similarity">
    <text evidence="1">Belongs to the NADH dehydrogenase family.</text>
</comment>
<accession>A0A2V5KA80</accession>
<feature type="domain" description="FAD/NAD(P)-binding" evidence="8">
    <location>
        <begin position="5"/>
        <end position="310"/>
    </location>
</feature>
<dbReference type="PANTHER" id="PTHR43706">
    <property type="entry name" value="NADH DEHYDROGENASE"/>
    <property type="match status" value="1"/>
</dbReference>
<dbReference type="Proteomes" id="UP000247476">
    <property type="component" value="Unassembled WGS sequence"/>
</dbReference>
<gene>
    <name evidence="9" type="ORF">DLM86_04990</name>
</gene>
<dbReference type="EC" id="1.6.5.9" evidence="2"/>
<keyword evidence="6" id="KW-0520">NAD</keyword>
<evidence type="ECO:0000256" key="2">
    <source>
        <dbReference type="ARBA" id="ARBA00012637"/>
    </source>
</evidence>
<dbReference type="InterPro" id="IPR036188">
    <property type="entry name" value="FAD/NAD-bd_sf"/>
</dbReference>
<comment type="catalytic activity">
    <reaction evidence="7">
        <text>a quinone + NADH + H(+) = a quinol + NAD(+)</text>
        <dbReference type="Rhea" id="RHEA:46160"/>
        <dbReference type="ChEBI" id="CHEBI:15378"/>
        <dbReference type="ChEBI" id="CHEBI:24646"/>
        <dbReference type="ChEBI" id="CHEBI:57540"/>
        <dbReference type="ChEBI" id="CHEBI:57945"/>
        <dbReference type="ChEBI" id="CHEBI:132124"/>
        <dbReference type="EC" id="1.6.5.9"/>
    </reaction>
</comment>
<evidence type="ECO:0000259" key="8">
    <source>
        <dbReference type="Pfam" id="PF07992"/>
    </source>
</evidence>
<organism evidence="9 10">
    <name type="scientific">Paenibacillus flagellatus</name>
    <dbReference type="NCBI Taxonomy" id="2211139"/>
    <lineage>
        <taxon>Bacteria</taxon>
        <taxon>Bacillati</taxon>
        <taxon>Bacillota</taxon>
        <taxon>Bacilli</taxon>
        <taxon>Bacillales</taxon>
        <taxon>Paenibacillaceae</taxon>
        <taxon>Paenibacillus</taxon>
    </lineage>
</organism>
<reference evidence="9 10" key="1">
    <citation type="submission" date="2018-05" db="EMBL/GenBank/DDBJ databases">
        <title>Paenibacillus flagellatus sp. nov., isolated from selenium mineral soil.</title>
        <authorList>
            <person name="Dai X."/>
        </authorList>
    </citation>
    <scope>NUCLEOTIDE SEQUENCE [LARGE SCALE GENOMIC DNA]</scope>
    <source>
        <strain evidence="9 10">DXL2</strain>
    </source>
</reference>
<evidence type="ECO:0000256" key="4">
    <source>
        <dbReference type="ARBA" id="ARBA00022827"/>
    </source>
</evidence>
<dbReference type="PRINTS" id="PR00368">
    <property type="entry name" value="FADPNR"/>
</dbReference>
<dbReference type="Pfam" id="PF07992">
    <property type="entry name" value="Pyr_redox_2"/>
    <property type="match status" value="1"/>
</dbReference>
<comment type="caution">
    <text evidence="9">The sequence shown here is derived from an EMBL/GenBank/DDBJ whole genome shotgun (WGS) entry which is preliminary data.</text>
</comment>
<keyword evidence="3" id="KW-0285">Flavoprotein</keyword>
<dbReference type="SUPFAM" id="SSF51905">
    <property type="entry name" value="FAD/NAD(P)-binding domain"/>
    <property type="match status" value="1"/>
</dbReference>
<dbReference type="Gene3D" id="3.50.50.100">
    <property type="match status" value="1"/>
</dbReference>
<keyword evidence="4" id="KW-0274">FAD</keyword>
<dbReference type="RefSeq" id="WP_110838865.1">
    <property type="nucleotide sequence ID" value="NZ_QJVJ01000002.1"/>
</dbReference>
<name>A0A2V5KA80_9BACL</name>
<dbReference type="InterPro" id="IPR023753">
    <property type="entry name" value="FAD/NAD-binding_dom"/>
</dbReference>
<dbReference type="AlphaFoldDB" id="A0A2V5KA80"/>
<dbReference type="OrthoDB" id="2641866at2"/>
<dbReference type="PANTHER" id="PTHR43706:SF47">
    <property type="entry name" value="EXTERNAL NADH-UBIQUINONE OXIDOREDUCTASE 1, MITOCHONDRIAL-RELATED"/>
    <property type="match status" value="1"/>
</dbReference>
<proteinExistence type="inferred from homology"/>
<dbReference type="GO" id="GO:0050136">
    <property type="term" value="F:NADH dehydrogenase (quinone) (non-electrogenic) activity"/>
    <property type="evidence" value="ECO:0007669"/>
    <property type="project" value="UniProtKB-EC"/>
</dbReference>
<dbReference type="PRINTS" id="PR00411">
    <property type="entry name" value="PNDRDTASEI"/>
</dbReference>
<evidence type="ECO:0000256" key="7">
    <source>
        <dbReference type="ARBA" id="ARBA00047599"/>
    </source>
</evidence>
<evidence type="ECO:0000256" key="6">
    <source>
        <dbReference type="ARBA" id="ARBA00023027"/>
    </source>
</evidence>
<dbReference type="InterPro" id="IPR045024">
    <property type="entry name" value="NDH-2"/>
</dbReference>
<evidence type="ECO:0000313" key="9">
    <source>
        <dbReference type="EMBL" id="PYI56338.1"/>
    </source>
</evidence>
<keyword evidence="5" id="KW-0560">Oxidoreductase</keyword>
<dbReference type="EMBL" id="QJVJ01000002">
    <property type="protein sequence ID" value="PYI56338.1"/>
    <property type="molecule type" value="Genomic_DNA"/>
</dbReference>